<reference evidence="2 3" key="1">
    <citation type="journal article" date="2015" name="Int. J. Syst. Evol. Microbiol.">
        <title>Gemmobacter intermedius sp. nov., isolated from a white stork (Ciconia ciconia).</title>
        <authorList>
            <person name="Kampfer P."/>
            <person name="Jerzak L."/>
            <person name="Wilharm G."/>
            <person name="Golke J."/>
            <person name="Busse H.J."/>
            <person name="Glaeser S.P."/>
        </authorList>
    </citation>
    <scope>NUCLEOTIDE SEQUENCE [LARGE SCALE GENOMIC DNA]</scope>
    <source>
        <strain evidence="2 3">119/4</strain>
    </source>
</reference>
<feature type="compositionally biased region" description="Basic residues" evidence="1">
    <location>
        <begin position="1"/>
        <end position="11"/>
    </location>
</feature>
<comment type="caution">
    <text evidence="2">The sequence shown here is derived from an EMBL/GenBank/DDBJ whole genome shotgun (WGS) entry which is preliminary data.</text>
</comment>
<evidence type="ECO:0000313" key="3">
    <source>
        <dbReference type="Proteomes" id="UP000287168"/>
    </source>
</evidence>
<protein>
    <submittedName>
        <fullName evidence="2">Uncharacterized protein</fullName>
    </submittedName>
</protein>
<dbReference type="Proteomes" id="UP000287168">
    <property type="component" value="Unassembled WGS sequence"/>
</dbReference>
<organism evidence="2 3">
    <name type="scientific">Falsigemmobacter intermedius</name>
    <dbReference type="NCBI Taxonomy" id="1553448"/>
    <lineage>
        <taxon>Bacteria</taxon>
        <taxon>Pseudomonadati</taxon>
        <taxon>Pseudomonadota</taxon>
        <taxon>Alphaproteobacteria</taxon>
        <taxon>Rhodobacterales</taxon>
        <taxon>Paracoccaceae</taxon>
        <taxon>Falsigemmobacter</taxon>
    </lineage>
</organism>
<feature type="region of interest" description="Disordered" evidence="1">
    <location>
        <begin position="1"/>
        <end position="40"/>
    </location>
</feature>
<evidence type="ECO:0000313" key="2">
    <source>
        <dbReference type="EMBL" id="RWY34934.1"/>
    </source>
</evidence>
<dbReference type="RefSeq" id="WP_128491022.1">
    <property type="nucleotide sequence ID" value="NZ_JBHLXB010000151.1"/>
</dbReference>
<name>A0A451GG96_9RHOB</name>
<feature type="compositionally biased region" description="Basic and acidic residues" evidence="1">
    <location>
        <begin position="26"/>
        <end position="40"/>
    </location>
</feature>
<accession>A0A451GG96</accession>
<dbReference type="AlphaFoldDB" id="A0A451GG96"/>
<evidence type="ECO:0000256" key="1">
    <source>
        <dbReference type="SAM" id="MobiDB-lite"/>
    </source>
</evidence>
<sequence>MSKAAKRRAKKAITLPGGMTAPNRATGRDRRHTNQREEDPRMTVAKARLRHAKANPAQLRAAAEDRSYSDQASRCIRLLAVNAEQAAQMQHVVDEYRLARRAYRHAIGLSDSPKNAAIAIIPEELVVPANPAEDIPPMDDRTPEQRERGATRRWMIWQGRIGLVSAHDRALIAGGIQGELQLIDEDGFTTTKGRAFTEALRHWVDVIEARRG</sequence>
<gene>
    <name evidence="2" type="ORF">EP867_19085</name>
</gene>
<dbReference type="EMBL" id="SBLC01000096">
    <property type="protein sequence ID" value="RWY34934.1"/>
    <property type="molecule type" value="Genomic_DNA"/>
</dbReference>
<keyword evidence="3" id="KW-1185">Reference proteome</keyword>
<proteinExistence type="predicted"/>